<evidence type="ECO:0000313" key="5">
    <source>
        <dbReference type="EMBL" id="CAH1104501.1"/>
    </source>
</evidence>
<evidence type="ECO:0000256" key="1">
    <source>
        <dbReference type="ARBA" id="ARBA00022460"/>
    </source>
</evidence>
<evidence type="ECO:0000313" key="6">
    <source>
        <dbReference type="Proteomes" id="UP001153636"/>
    </source>
</evidence>
<dbReference type="Proteomes" id="UP001153636">
    <property type="component" value="Chromosome 17"/>
</dbReference>
<sequence>MIFKAIICGCLVLGLTSARPQRAALSPRPSNNQFDSNQFNSGSNLYDNENSQNNENNNKGLRFERQQQYTDSRSAYITQYEYDNDGSGNYVYNVNQSDGIYNDQTGEVENQGTDDESSRVYGHYAYPGPDGKFYYVEYVADKDGFRPAGDHIPRSASVGRVGQLGIPSAAIASLAGGGLG</sequence>
<feature type="signal peptide" evidence="4">
    <location>
        <begin position="1"/>
        <end position="18"/>
    </location>
</feature>
<accession>A0A9P0CUI9</accession>
<organism evidence="5 6">
    <name type="scientific">Psylliodes chrysocephalus</name>
    <dbReference type="NCBI Taxonomy" id="3402493"/>
    <lineage>
        <taxon>Eukaryota</taxon>
        <taxon>Metazoa</taxon>
        <taxon>Ecdysozoa</taxon>
        <taxon>Arthropoda</taxon>
        <taxon>Hexapoda</taxon>
        <taxon>Insecta</taxon>
        <taxon>Pterygota</taxon>
        <taxon>Neoptera</taxon>
        <taxon>Endopterygota</taxon>
        <taxon>Coleoptera</taxon>
        <taxon>Polyphaga</taxon>
        <taxon>Cucujiformia</taxon>
        <taxon>Chrysomeloidea</taxon>
        <taxon>Chrysomelidae</taxon>
        <taxon>Galerucinae</taxon>
        <taxon>Alticini</taxon>
        <taxon>Psylliodes</taxon>
    </lineage>
</organism>
<keyword evidence="6" id="KW-1185">Reference proteome</keyword>
<dbReference type="OrthoDB" id="7255276at2759"/>
<dbReference type="PRINTS" id="PR00947">
    <property type="entry name" value="CUTICLE"/>
</dbReference>
<dbReference type="InterPro" id="IPR000618">
    <property type="entry name" value="Insect_cuticle"/>
</dbReference>
<reference evidence="5" key="1">
    <citation type="submission" date="2022-01" db="EMBL/GenBank/DDBJ databases">
        <authorList>
            <person name="King R."/>
        </authorList>
    </citation>
    <scope>NUCLEOTIDE SEQUENCE</scope>
</reference>
<feature type="compositionally biased region" description="Low complexity" evidence="3">
    <location>
        <begin position="30"/>
        <end position="58"/>
    </location>
</feature>
<gene>
    <name evidence="5" type="ORF">PSYICH_LOCUS5385</name>
</gene>
<dbReference type="PROSITE" id="PS00233">
    <property type="entry name" value="CHIT_BIND_RR_1"/>
    <property type="match status" value="1"/>
</dbReference>
<evidence type="ECO:0000256" key="2">
    <source>
        <dbReference type="PROSITE-ProRule" id="PRU00497"/>
    </source>
</evidence>
<feature type="region of interest" description="Disordered" evidence="3">
    <location>
        <begin position="24"/>
        <end position="60"/>
    </location>
</feature>
<feature type="chain" id="PRO_5040352205" evidence="4">
    <location>
        <begin position="19"/>
        <end position="180"/>
    </location>
</feature>
<evidence type="ECO:0000256" key="3">
    <source>
        <dbReference type="SAM" id="MobiDB-lite"/>
    </source>
</evidence>
<keyword evidence="4" id="KW-0732">Signal</keyword>
<evidence type="ECO:0000256" key="4">
    <source>
        <dbReference type="SAM" id="SignalP"/>
    </source>
</evidence>
<proteinExistence type="predicted"/>
<name>A0A9P0CUI9_9CUCU</name>
<dbReference type="Pfam" id="PF00379">
    <property type="entry name" value="Chitin_bind_4"/>
    <property type="match status" value="1"/>
</dbReference>
<keyword evidence="1 2" id="KW-0193">Cuticle</keyword>
<dbReference type="InterPro" id="IPR031311">
    <property type="entry name" value="CHIT_BIND_RR_consensus"/>
</dbReference>
<protein>
    <submittedName>
        <fullName evidence="5">Uncharacterized protein</fullName>
    </submittedName>
</protein>
<dbReference type="GO" id="GO:0042302">
    <property type="term" value="F:structural constituent of cuticle"/>
    <property type="evidence" value="ECO:0007669"/>
    <property type="project" value="UniProtKB-UniRule"/>
</dbReference>
<dbReference type="EMBL" id="OV651829">
    <property type="protein sequence ID" value="CAH1104501.1"/>
    <property type="molecule type" value="Genomic_DNA"/>
</dbReference>
<dbReference type="AlphaFoldDB" id="A0A9P0CUI9"/>
<dbReference type="PROSITE" id="PS51155">
    <property type="entry name" value="CHIT_BIND_RR_2"/>
    <property type="match status" value="1"/>
</dbReference>